<protein>
    <recommendedName>
        <fullName evidence="4">Discoidin domain-containing protein</fullName>
    </recommendedName>
</protein>
<gene>
    <name evidence="2" type="ORF">EK403_03360</name>
</gene>
<sequence>MIRHAAAALSAALVLSSPVSAADAPNAAWVENLSEPTQCAEFDNVYYTLANPKVTRFEIEVSAPVYLPDLKTDSTGPDFANCEAMKDDPKHKFQPKKLTLYEDGDIRIVGHTYAESWRARGAEVMVGDIDESDLHLVQWFQKVDGDFHEFLVVYPFDGYWRAKPIPTEAFPDAAYGTSFLVGPIEKQHRPIVDIAKLKIDPRARAFRMTFAKGGVGEIRIRSADRERVVLDVSVDGLPDGDPPAPFAAIRSMFVTPTNADVARINWRTDAGLYNEPIMEFKGANAHEIRFDRIELSRHNTSAPDVTFRGFAGPPPAR</sequence>
<comment type="caution">
    <text evidence="2">The sequence shown here is derived from an EMBL/GenBank/DDBJ whole genome shotgun (WGS) entry which is preliminary data.</text>
</comment>
<name>A0A4Q0MMM4_9HYPH</name>
<feature type="signal peptide" evidence="1">
    <location>
        <begin position="1"/>
        <end position="21"/>
    </location>
</feature>
<dbReference type="OrthoDB" id="7929599at2"/>
<keyword evidence="1" id="KW-0732">Signal</keyword>
<organism evidence="2 3">
    <name type="scientific">Hansschlegelia zhihuaiae</name>
    <dbReference type="NCBI Taxonomy" id="405005"/>
    <lineage>
        <taxon>Bacteria</taxon>
        <taxon>Pseudomonadati</taxon>
        <taxon>Pseudomonadota</taxon>
        <taxon>Alphaproteobacteria</taxon>
        <taxon>Hyphomicrobiales</taxon>
        <taxon>Methylopilaceae</taxon>
        <taxon>Hansschlegelia</taxon>
    </lineage>
</organism>
<proteinExistence type="predicted"/>
<accession>A0A4Q0MMM4</accession>
<evidence type="ECO:0000256" key="1">
    <source>
        <dbReference type="SAM" id="SignalP"/>
    </source>
</evidence>
<dbReference type="EMBL" id="RYFI01000002">
    <property type="protein sequence ID" value="RXF75097.1"/>
    <property type="molecule type" value="Genomic_DNA"/>
</dbReference>
<evidence type="ECO:0008006" key="4">
    <source>
        <dbReference type="Google" id="ProtNLM"/>
    </source>
</evidence>
<reference evidence="2 3" key="1">
    <citation type="submission" date="2018-12" db="EMBL/GenBank/DDBJ databases">
        <title>bacterium Hansschlegelia zhihuaiae S113.</title>
        <authorList>
            <person name="He J."/>
        </authorList>
    </citation>
    <scope>NUCLEOTIDE SEQUENCE [LARGE SCALE GENOMIC DNA]</scope>
    <source>
        <strain evidence="2 3">S 113</strain>
    </source>
</reference>
<dbReference type="Proteomes" id="UP000289708">
    <property type="component" value="Unassembled WGS sequence"/>
</dbReference>
<dbReference type="AlphaFoldDB" id="A0A4Q0MMM4"/>
<feature type="chain" id="PRO_5020350206" description="Discoidin domain-containing protein" evidence="1">
    <location>
        <begin position="22"/>
        <end position="317"/>
    </location>
</feature>
<evidence type="ECO:0000313" key="3">
    <source>
        <dbReference type="Proteomes" id="UP000289708"/>
    </source>
</evidence>
<keyword evidence="3" id="KW-1185">Reference proteome</keyword>
<evidence type="ECO:0000313" key="2">
    <source>
        <dbReference type="EMBL" id="RXF75097.1"/>
    </source>
</evidence>